<keyword evidence="2" id="KW-0378">Hydrolase</keyword>
<dbReference type="InterPro" id="IPR029058">
    <property type="entry name" value="AB_hydrolase_fold"/>
</dbReference>
<dbReference type="GO" id="GO:0006629">
    <property type="term" value="P:lipid metabolic process"/>
    <property type="evidence" value="ECO:0007669"/>
    <property type="project" value="InterPro"/>
</dbReference>
<feature type="signal peptide" evidence="3">
    <location>
        <begin position="1"/>
        <end position="20"/>
    </location>
</feature>
<gene>
    <name evidence="5" type="ORF">LTR78_002652</name>
</gene>
<accession>A0AAE1C4G1</accession>
<dbReference type="Pfam" id="PF01764">
    <property type="entry name" value="Lipase_3"/>
    <property type="match status" value="1"/>
</dbReference>
<evidence type="ECO:0000256" key="1">
    <source>
        <dbReference type="ARBA" id="ARBA00022729"/>
    </source>
</evidence>
<sequence>MKFPALLSFWISVCGLSAYAAPVEQAVSLRNGNGCSVSPTLFLDLEEAARLADITYCVGTAGLGVGKPFQCLSRCSDFPAFELLTTWNTGPWLDDSCGYIALDHAKGRIIVAIRGTYSISSALVDLATIPQEYTPYPGGSPNEPVCHNCSVHSGFQRSWKNTRDIVLKTVEEQSALHPHYDLHVIGHSLGGVVAGFAGLDMLAHGWNPTVTTFGEPRGGNQEFVQWFNKRYDLLNTTQDRDEMKYRRVTHVDDPVPQVPPTEFGFLMHAGEIFISKEALSPDIVDLEHCIGSADKNCIAGQDTTVKDDLLDDMISDGSETTTGSPFQIPARWKLWQMLFAHRDYFWRLGMCVPPAGSVNDDPTKYDL</sequence>
<dbReference type="PANTHER" id="PTHR46640:SF1">
    <property type="entry name" value="FUNGAL LIPASE-LIKE DOMAIN-CONTAINING PROTEIN-RELATED"/>
    <property type="match status" value="1"/>
</dbReference>
<dbReference type="Proteomes" id="UP001274830">
    <property type="component" value="Unassembled WGS sequence"/>
</dbReference>
<evidence type="ECO:0000259" key="4">
    <source>
        <dbReference type="Pfam" id="PF01764"/>
    </source>
</evidence>
<evidence type="ECO:0000313" key="6">
    <source>
        <dbReference type="Proteomes" id="UP001274830"/>
    </source>
</evidence>
<evidence type="ECO:0000313" key="5">
    <source>
        <dbReference type="EMBL" id="KAK3677802.1"/>
    </source>
</evidence>
<comment type="caution">
    <text evidence="5">The sequence shown here is derived from an EMBL/GenBank/DDBJ whole genome shotgun (WGS) entry which is preliminary data.</text>
</comment>
<feature type="chain" id="PRO_5042062527" description="Fungal lipase-type domain-containing protein" evidence="3">
    <location>
        <begin position="21"/>
        <end position="367"/>
    </location>
</feature>
<dbReference type="GO" id="GO:0016787">
    <property type="term" value="F:hydrolase activity"/>
    <property type="evidence" value="ECO:0007669"/>
    <property type="project" value="UniProtKB-KW"/>
</dbReference>
<proteinExistence type="predicted"/>
<feature type="domain" description="Fungal lipase-type" evidence="4">
    <location>
        <begin position="110"/>
        <end position="261"/>
    </location>
</feature>
<dbReference type="AlphaFoldDB" id="A0AAE1C4G1"/>
<evidence type="ECO:0000256" key="2">
    <source>
        <dbReference type="ARBA" id="ARBA00022801"/>
    </source>
</evidence>
<dbReference type="PANTHER" id="PTHR46640">
    <property type="entry name" value="TRIACYLGLYCEROL LIPASE, PUTATIVE (AFU_ORTHOLOGUE AFUA_6G06510)-RELATED"/>
    <property type="match status" value="1"/>
</dbReference>
<dbReference type="SUPFAM" id="SSF53474">
    <property type="entry name" value="alpha/beta-Hydrolases"/>
    <property type="match status" value="1"/>
</dbReference>
<reference evidence="5" key="1">
    <citation type="submission" date="2023-07" db="EMBL/GenBank/DDBJ databases">
        <title>Black Yeasts Isolated from many extreme environments.</title>
        <authorList>
            <person name="Coleine C."/>
            <person name="Stajich J.E."/>
            <person name="Selbmann L."/>
        </authorList>
    </citation>
    <scope>NUCLEOTIDE SEQUENCE</scope>
    <source>
        <strain evidence="5">CCFEE 5485</strain>
    </source>
</reference>
<name>A0AAE1C4G1_9PEZI</name>
<dbReference type="InterPro" id="IPR002921">
    <property type="entry name" value="Fungal_lipase-type"/>
</dbReference>
<organism evidence="5 6">
    <name type="scientific">Recurvomyces mirabilis</name>
    <dbReference type="NCBI Taxonomy" id="574656"/>
    <lineage>
        <taxon>Eukaryota</taxon>
        <taxon>Fungi</taxon>
        <taxon>Dikarya</taxon>
        <taxon>Ascomycota</taxon>
        <taxon>Pezizomycotina</taxon>
        <taxon>Dothideomycetes</taxon>
        <taxon>Dothideomycetidae</taxon>
        <taxon>Mycosphaerellales</taxon>
        <taxon>Teratosphaeriaceae</taxon>
        <taxon>Recurvomyces</taxon>
    </lineage>
</organism>
<dbReference type="CDD" id="cd00519">
    <property type="entry name" value="Lipase_3"/>
    <property type="match status" value="1"/>
</dbReference>
<protein>
    <recommendedName>
        <fullName evidence="4">Fungal lipase-type domain-containing protein</fullName>
    </recommendedName>
</protein>
<dbReference type="InterPro" id="IPR051299">
    <property type="entry name" value="AB_hydrolase_lip/est"/>
</dbReference>
<keyword evidence="1 3" id="KW-0732">Signal</keyword>
<dbReference type="EMBL" id="JAUTXT010000006">
    <property type="protein sequence ID" value="KAK3677802.1"/>
    <property type="molecule type" value="Genomic_DNA"/>
</dbReference>
<keyword evidence="6" id="KW-1185">Reference proteome</keyword>
<dbReference type="Gene3D" id="3.40.50.1820">
    <property type="entry name" value="alpha/beta hydrolase"/>
    <property type="match status" value="1"/>
</dbReference>
<evidence type="ECO:0000256" key="3">
    <source>
        <dbReference type="SAM" id="SignalP"/>
    </source>
</evidence>